<sequence length="92" mass="10125">MHKRIIAIAAAFGAEQRAADLYARSPGFRTLCDDLAEVIRLSETLPRTPENAVAATEYDRLVAELVGELREYVRNADQYRGAGKQSEKGGDT</sequence>
<evidence type="ECO:0000313" key="2">
    <source>
        <dbReference type="Proteomes" id="UP000239772"/>
    </source>
</evidence>
<accession>A0A2T1HVP1</accession>
<reference evidence="2" key="1">
    <citation type="submission" date="2018-03" db="EMBL/GenBank/DDBJ databases">
        <authorList>
            <person name="Sun L."/>
            <person name="Liu H."/>
            <person name="Chen W."/>
            <person name="Huang K."/>
            <person name="Liu W."/>
            <person name="Gao X."/>
        </authorList>
    </citation>
    <scope>NUCLEOTIDE SEQUENCE [LARGE SCALE GENOMIC DNA]</scope>
    <source>
        <strain evidence="2">SH9</strain>
    </source>
</reference>
<name>A0A2T1HVP1_9HYPH</name>
<proteinExistence type="predicted"/>
<keyword evidence="2" id="KW-1185">Reference proteome</keyword>
<dbReference type="EMBL" id="PVZS01000007">
    <property type="protein sequence ID" value="PSC05569.1"/>
    <property type="molecule type" value="Genomic_DNA"/>
</dbReference>
<dbReference type="RefSeq" id="WP_106336205.1">
    <property type="nucleotide sequence ID" value="NZ_PVZS01000007.1"/>
</dbReference>
<dbReference type="Proteomes" id="UP000239772">
    <property type="component" value="Unassembled WGS sequence"/>
</dbReference>
<dbReference type="OrthoDB" id="8162522at2"/>
<comment type="caution">
    <text evidence="1">The sequence shown here is derived from an EMBL/GenBank/DDBJ whole genome shotgun (WGS) entry which is preliminary data.</text>
</comment>
<dbReference type="AlphaFoldDB" id="A0A2T1HVP1"/>
<protein>
    <submittedName>
        <fullName evidence="1">Uncharacterized protein</fullName>
    </submittedName>
</protein>
<organism evidence="1 2">
    <name type="scientific">Alsobacter soli</name>
    <dbReference type="NCBI Taxonomy" id="2109933"/>
    <lineage>
        <taxon>Bacteria</taxon>
        <taxon>Pseudomonadati</taxon>
        <taxon>Pseudomonadota</taxon>
        <taxon>Alphaproteobacteria</taxon>
        <taxon>Hyphomicrobiales</taxon>
        <taxon>Alsobacteraceae</taxon>
        <taxon>Alsobacter</taxon>
    </lineage>
</organism>
<gene>
    <name evidence="1" type="ORF">SLNSH_08270</name>
</gene>
<evidence type="ECO:0000313" key="1">
    <source>
        <dbReference type="EMBL" id="PSC05569.1"/>
    </source>
</evidence>